<reference evidence="2 3" key="1">
    <citation type="journal article" date="2018" name="Biotechnol. Biofuels">
        <title>Integrative visual omics of the white-rot fungus Polyporus brumalis exposes the biotechnological potential of its oxidative enzymes for delignifying raw plant biomass.</title>
        <authorList>
            <person name="Miyauchi S."/>
            <person name="Rancon A."/>
            <person name="Drula E."/>
            <person name="Hage H."/>
            <person name="Chaduli D."/>
            <person name="Favel A."/>
            <person name="Grisel S."/>
            <person name="Henrissat B."/>
            <person name="Herpoel-Gimbert I."/>
            <person name="Ruiz-Duenas F.J."/>
            <person name="Chevret D."/>
            <person name="Hainaut M."/>
            <person name="Lin J."/>
            <person name="Wang M."/>
            <person name="Pangilinan J."/>
            <person name="Lipzen A."/>
            <person name="Lesage-Meessen L."/>
            <person name="Navarro D."/>
            <person name="Riley R."/>
            <person name="Grigoriev I.V."/>
            <person name="Zhou S."/>
            <person name="Raouche S."/>
            <person name="Rosso M.N."/>
        </authorList>
    </citation>
    <scope>NUCLEOTIDE SEQUENCE [LARGE SCALE GENOMIC DNA]</scope>
    <source>
        <strain evidence="2 3">BRFM 1820</strain>
    </source>
</reference>
<dbReference type="AlphaFoldDB" id="A0A371D3Q1"/>
<feature type="region of interest" description="Disordered" evidence="1">
    <location>
        <begin position="1"/>
        <end position="41"/>
    </location>
</feature>
<evidence type="ECO:0000313" key="3">
    <source>
        <dbReference type="Proteomes" id="UP000256964"/>
    </source>
</evidence>
<proteinExistence type="predicted"/>
<evidence type="ECO:0000313" key="2">
    <source>
        <dbReference type="EMBL" id="RDX47163.1"/>
    </source>
</evidence>
<organism evidence="2 3">
    <name type="scientific">Lentinus brumalis</name>
    <dbReference type="NCBI Taxonomy" id="2498619"/>
    <lineage>
        <taxon>Eukaryota</taxon>
        <taxon>Fungi</taxon>
        <taxon>Dikarya</taxon>
        <taxon>Basidiomycota</taxon>
        <taxon>Agaricomycotina</taxon>
        <taxon>Agaricomycetes</taxon>
        <taxon>Polyporales</taxon>
        <taxon>Polyporaceae</taxon>
        <taxon>Lentinus</taxon>
    </lineage>
</organism>
<protein>
    <submittedName>
        <fullName evidence="2">Uncharacterized protein</fullName>
    </submittedName>
</protein>
<gene>
    <name evidence="2" type="ORF">OH76DRAFT_797597</name>
</gene>
<keyword evidence="3" id="KW-1185">Reference proteome</keyword>
<feature type="compositionally biased region" description="Polar residues" evidence="1">
    <location>
        <begin position="213"/>
        <end position="222"/>
    </location>
</feature>
<evidence type="ECO:0000256" key="1">
    <source>
        <dbReference type="SAM" id="MobiDB-lite"/>
    </source>
</evidence>
<feature type="region of interest" description="Disordered" evidence="1">
    <location>
        <begin position="194"/>
        <end position="239"/>
    </location>
</feature>
<dbReference type="EMBL" id="KZ857421">
    <property type="protein sequence ID" value="RDX47163.1"/>
    <property type="molecule type" value="Genomic_DNA"/>
</dbReference>
<sequence length="239" mass="25872">MRRGFLLSAPREPRKAAPAEPPPSSSSKPSEQENKSTPQVPSTTVILLPARQAFSSPSPPVYKIVPIDGAGLGMVAIRGAVSYAVGERTHLVCTMLGWRAERTSGDTRTRKGSAHTLYPWDGSAHTLYPWDGSTHTLYPGMGLRTHYTLGSPCMARATRTTRHARTSASPCPLLVLGLPLTRRAVNASLKRWTPRSMHTSPQRYPCNRKAPVSQRTAPSTTDAGELASHARLDSPVTLT</sequence>
<accession>A0A371D3Q1</accession>
<name>A0A371D3Q1_9APHY</name>
<dbReference type="Proteomes" id="UP000256964">
    <property type="component" value="Unassembled WGS sequence"/>
</dbReference>